<dbReference type="SUPFAM" id="SSF63825">
    <property type="entry name" value="YWTD domain"/>
    <property type="match status" value="1"/>
</dbReference>
<protein>
    <submittedName>
        <fullName evidence="1">Uncharacterized protein</fullName>
    </submittedName>
</protein>
<proteinExistence type="predicted"/>
<name>A0A9D4I6G8_DREPO</name>
<organism evidence="1 2">
    <name type="scientific">Dreissena polymorpha</name>
    <name type="common">Zebra mussel</name>
    <name type="synonym">Mytilus polymorpha</name>
    <dbReference type="NCBI Taxonomy" id="45954"/>
    <lineage>
        <taxon>Eukaryota</taxon>
        <taxon>Metazoa</taxon>
        <taxon>Spiralia</taxon>
        <taxon>Lophotrochozoa</taxon>
        <taxon>Mollusca</taxon>
        <taxon>Bivalvia</taxon>
        <taxon>Autobranchia</taxon>
        <taxon>Heteroconchia</taxon>
        <taxon>Euheterodonta</taxon>
        <taxon>Imparidentia</taxon>
        <taxon>Neoheterodontei</taxon>
        <taxon>Myida</taxon>
        <taxon>Dreissenoidea</taxon>
        <taxon>Dreissenidae</taxon>
        <taxon>Dreissena</taxon>
    </lineage>
</organism>
<dbReference type="EMBL" id="JAIWYP010000010">
    <property type="protein sequence ID" value="KAH3749995.1"/>
    <property type="molecule type" value="Genomic_DNA"/>
</dbReference>
<accession>A0A9D4I6G8</accession>
<evidence type="ECO:0000313" key="2">
    <source>
        <dbReference type="Proteomes" id="UP000828390"/>
    </source>
</evidence>
<comment type="caution">
    <text evidence="1">The sequence shown here is derived from an EMBL/GenBank/DDBJ whole genome shotgun (WGS) entry which is preliminary data.</text>
</comment>
<reference evidence="1" key="2">
    <citation type="submission" date="2020-11" db="EMBL/GenBank/DDBJ databases">
        <authorList>
            <person name="McCartney M.A."/>
            <person name="Auch B."/>
            <person name="Kono T."/>
            <person name="Mallez S."/>
            <person name="Becker A."/>
            <person name="Gohl D.M."/>
            <person name="Silverstein K.A.T."/>
            <person name="Koren S."/>
            <person name="Bechman K.B."/>
            <person name="Herman A."/>
            <person name="Abrahante J.E."/>
            <person name="Garbe J."/>
        </authorList>
    </citation>
    <scope>NUCLEOTIDE SEQUENCE</scope>
    <source>
        <strain evidence="1">Duluth1</strain>
        <tissue evidence="1">Whole animal</tissue>
    </source>
</reference>
<dbReference type="Proteomes" id="UP000828390">
    <property type="component" value="Unassembled WGS sequence"/>
</dbReference>
<gene>
    <name evidence="1" type="ORF">DPMN_184511</name>
</gene>
<keyword evidence="2" id="KW-1185">Reference proteome</keyword>
<evidence type="ECO:0000313" key="1">
    <source>
        <dbReference type="EMBL" id="KAH3749995.1"/>
    </source>
</evidence>
<sequence>MAIDWITGNFYFLDLTLRRIAVCNRGGNLCAEILSEKKANNVTLVGPRSLALSPVDG</sequence>
<dbReference type="InterPro" id="IPR011042">
    <property type="entry name" value="6-blade_b-propeller_TolB-like"/>
</dbReference>
<dbReference type="Gene3D" id="2.120.10.30">
    <property type="entry name" value="TolB, C-terminal domain"/>
    <property type="match status" value="1"/>
</dbReference>
<reference evidence="1" key="1">
    <citation type="journal article" date="2019" name="bioRxiv">
        <title>The Genome of the Zebra Mussel, Dreissena polymorpha: A Resource for Invasive Species Research.</title>
        <authorList>
            <person name="McCartney M.A."/>
            <person name="Auch B."/>
            <person name="Kono T."/>
            <person name="Mallez S."/>
            <person name="Zhang Y."/>
            <person name="Obille A."/>
            <person name="Becker A."/>
            <person name="Abrahante J.E."/>
            <person name="Garbe J."/>
            <person name="Badalamenti J.P."/>
            <person name="Herman A."/>
            <person name="Mangelson H."/>
            <person name="Liachko I."/>
            <person name="Sullivan S."/>
            <person name="Sone E.D."/>
            <person name="Koren S."/>
            <person name="Silverstein K.A.T."/>
            <person name="Beckman K.B."/>
            <person name="Gohl D.M."/>
        </authorList>
    </citation>
    <scope>NUCLEOTIDE SEQUENCE</scope>
    <source>
        <strain evidence="1">Duluth1</strain>
        <tissue evidence="1">Whole animal</tissue>
    </source>
</reference>
<dbReference type="AlphaFoldDB" id="A0A9D4I6G8"/>